<dbReference type="GO" id="GO:0016020">
    <property type="term" value="C:membrane"/>
    <property type="evidence" value="ECO:0007669"/>
    <property type="project" value="InterPro"/>
</dbReference>
<keyword evidence="12" id="KW-1185">Reference proteome</keyword>
<dbReference type="Pfam" id="PF13375">
    <property type="entry name" value="RnfC_N"/>
    <property type="match status" value="1"/>
</dbReference>
<evidence type="ECO:0000313" key="11">
    <source>
        <dbReference type="EMBL" id="MBO1265173.1"/>
    </source>
</evidence>
<dbReference type="RefSeq" id="WP_207599693.1">
    <property type="nucleotide sequence ID" value="NZ_JAFNJU010000006.1"/>
</dbReference>
<dbReference type="Gene3D" id="2.40.50.100">
    <property type="match status" value="1"/>
</dbReference>
<dbReference type="AlphaFoldDB" id="A0A939HB25"/>
<comment type="caution">
    <text evidence="11">The sequence shown here is derived from an EMBL/GenBank/DDBJ whole genome shotgun (WGS) entry which is preliminary data.</text>
</comment>
<dbReference type="InterPro" id="IPR017900">
    <property type="entry name" value="4Fe4S_Fe_S_CS"/>
</dbReference>
<evidence type="ECO:0000259" key="8">
    <source>
        <dbReference type="Pfam" id="PF01512"/>
    </source>
</evidence>
<dbReference type="EMBL" id="JAFNJU010000006">
    <property type="protein sequence ID" value="MBO1265173.1"/>
    <property type="molecule type" value="Genomic_DNA"/>
</dbReference>
<feature type="domain" description="RnfC Barrel sandwich hybrid" evidence="10">
    <location>
        <begin position="377"/>
        <end position="438"/>
    </location>
</feature>
<keyword evidence="3" id="KW-0479">Metal-binding</keyword>
<sequence length="445" mass="49627">MTFLENIYEAGVIGEGGAGFPTHIKYAASPRYLLINAAECEPLLHTDKYQMEIFYKEMLEAIQEAKNFLKAERAVLATKKKYQDLIALFEQEIRDKSYDIELFSMDNFYPAGDEQITIYEAFQKAVPAGGIPLQVDIVVSNIATMKSIYDAQKGLPVTEKYITVTGEVKEPKIIKVPIGITIAKCIEAVGGSTLDNYMVLTGGPMMGRFLTQEEAEIAVVRKTSGGIILIPKDHALVERGNKSLLAIKNETRAACIQCNFCTQYCPRYLIGHPLHPHKIMRAFGVNDVYDEKFAEAALCCECGICELFACPMNISPRIVNSFLKKELRKNGIKVEFQTGPALPERENRYVPIDRLLSRLDIRKYYDRGKPSYMEVTTDKVTIPLGQHIGKPATACVAVGDFVTKGQVIGEIEMKDMGARVHASITGRVTHVDHAVTIESERREEA</sequence>
<evidence type="ECO:0000259" key="10">
    <source>
        <dbReference type="Pfam" id="PF13375"/>
    </source>
</evidence>
<evidence type="ECO:0000313" key="12">
    <source>
        <dbReference type="Proteomes" id="UP000664218"/>
    </source>
</evidence>
<keyword evidence="7" id="KW-0411">Iron-sulfur</keyword>
<evidence type="ECO:0000256" key="5">
    <source>
        <dbReference type="ARBA" id="ARBA00022982"/>
    </source>
</evidence>
<evidence type="ECO:0000256" key="1">
    <source>
        <dbReference type="ARBA" id="ARBA00022448"/>
    </source>
</evidence>
<evidence type="ECO:0000259" key="9">
    <source>
        <dbReference type="Pfam" id="PF10531"/>
    </source>
</evidence>
<dbReference type="InterPro" id="IPR037225">
    <property type="entry name" value="Nuo51_FMN-bd_sf"/>
</dbReference>
<dbReference type="Gene3D" id="3.10.20.600">
    <property type="match status" value="1"/>
</dbReference>
<feature type="domain" description="Soluble ligand binding" evidence="9">
    <location>
        <begin position="161"/>
        <end position="208"/>
    </location>
</feature>
<dbReference type="Gene3D" id="3.40.50.11540">
    <property type="entry name" value="NADH-ubiquinone oxidoreductase 51kDa subunit"/>
    <property type="match status" value="1"/>
</dbReference>
<evidence type="ECO:0000256" key="4">
    <source>
        <dbReference type="ARBA" id="ARBA00022737"/>
    </source>
</evidence>
<dbReference type="PROSITE" id="PS00198">
    <property type="entry name" value="4FE4S_FER_1"/>
    <property type="match status" value="1"/>
</dbReference>
<dbReference type="Pfam" id="PF10531">
    <property type="entry name" value="SLBB"/>
    <property type="match status" value="1"/>
</dbReference>
<keyword evidence="2" id="KW-0004">4Fe-4S</keyword>
<evidence type="ECO:0000256" key="7">
    <source>
        <dbReference type="ARBA" id="ARBA00023014"/>
    </source>
</evidence>
<keyword evidence="1" id="KW-0813">Transport</keyword>
<dbReference type="Proteomes" id="UP000664218">
    <property type="component" value="Unassembled WGS sequence"/>
</dbReference>
<gene>
    <name evidence="11" type="ORF">J3A84_09055</name>
</gene>
<dbReference type="InterPro" id="IPR026902">
    <property type="entry name" value="RnfC_N"/>
</dbReference>
<name>A0A939HB25_9CLOT</name>
<dbReference type="InterPro" id="IPR011538">
    <property type="entry name" value="Nuo51_FMN-bd"/>
</dbReference>
<protein>
    <submittedName>
        <fullName evidence="11">SLBB domain-containing protein</fullName>
    </submittedName>
</protein>
<dbReference type="SUPFAM" id="SSF46548">
    <property type="entry name" value="alpha-helical ferredoxin"/>
    <property type="match status" value="1"/>
</dbReference>
<dbReference type="Pfam" id="PF01512">
    <property type="entry name" value="Complex1_51K"/>
    <property type="match status" value="1"/>
</dbReference>
<dbReference type="PANTHER" id="PTHR43034">
    <property type="entry name" value="ION-TRANSLOCATING OXIDOREDUCTASE COMPLEX SUBUNIT C"/>
    <property type="match status" value="1"/>
</dbReference>
<dbReference type="InterPro" id="IPR019554">
    <property type="entry name" value="Soluble_ligand-bd"/>
</dbReference>
<dbReference type="PIRSF" id="PIRSF036408">
    <property type="entry name" value="PduS_prd"/>
    <property type="match status" value="1"/>
</dbReference>
<evidence type="ECO:0000256" key="3">
    <source>
        <dbReference type="ARBA" id="ARBA00022723"/>
    </source>
</evidence>
<dbReference type="InterPro" id="IPR011053">
    <property type="entry name" value="Single_hybrid_motif"/>
</dbReference>
<organism evidence="11 12">
    <name type="scientific">Proteiniclasticum aestuarii</name>
    <dbReference type="NCBI Taxonomy" id="2817862"/>
    <lineage>
        <taxon>Bacteria</taxon>
        <taxon>Bacillati</taxon>
        <taxon>Bacillota</taxon>
        <taxon>Clostridia</taxon>
        <taxon>Eubacteriales</taxon>
        <taxon>Clostridiaceae</taxon>
        <taxon>Proteiniclasticum</taxon>
    </lineage>
</organism>
<keyword evidence="6" id="KW-0408">Iron</keyword>
<dbReference type="Pfam" id="PF13534">
    <property type="entry name" value="Fer4_17"/>
    <property type="match status" value="1"/>
</dbReference>
<keyword evidence="5" id="KW-0249">Electron transport</keyword>
<dbReference type="SUPFAM" id="SSF142984">
    <property type="entry name" value="Nqo1 middle domain-like"/>
    <property type="match status" value="1"/>
</dbReference>
<reference evidence="11" key="1">
    <citation type="submission" date="2021-03" db="EMBL/GenBank/DDBJ databases">
        <title>Proteiniclasticum marinus sp. nov., isolated from tidal flat sediment.</title>
        <authorList>
            <person name="Namirimu T."/>
            <person name="Yang J.-A."/>
            <person name="Yang S.-H."/>
            <person name="Kim Y.-J."/>
            <person name="Kwon K.K."/>
        </authorList>
    </citation>
    <scope>NUCLEOTIDE SEQUENCE</scope>
    <source>
        <strain evidence="11">SCR006</strain>
    </source>
</reference>
<evidence type="ECO:0000256" key="2">
    <source>
        <dbReference type="ARBA" id="ARBA00022485"/>
    </source>
</evidence>
<dbReference type="GO" id="GO:0051539">
    <property type="term" value="F:4 iron, 4 sulfur cluster binding"/>
    <property type="evidence" value="ECO:0007669"/>
    <property type="project" value="UniProtKB-KW"/>
</dbReference>
<feature type="domain" description="NADH-ubiquinone oxidoreductase 51kDa subunit FMN-binding" evidence="8">
    <location>
        <begin position="7"/>
        <end position="149"/>
    </location>
</feature>
<keyword evidence="4" id="KW-0677">Repeat</keyword>
<dbReference type="SUPFAM" id="SSF51230">
    <property type="entry name" value="Single hybrid motif"/>
    <property type="match status" value="1"/>
</dbReference>
<dbReference type="InterPro" id="IPR017054">
    <property type="entry name" value="PduS"/>
</dbReference>
<dbReference type="GO" id="GO:0009055">
    <property type="term" value="F:electron transfer activity"/>
    <property type="evidence" value="ECO:0007669"/>
    <property type="project" value="InterPro"/>
</dbReference>
<dbReference type="InterPro" id="IPR010208">
    <property type="entry name" value="Ion_transpt_RnfC/RsxC"/>
</dbReference>
<dbReference type="GO" id="GO:0046872">
    <property type="term" value="F:metal ion binding"/>
    <property type="evidence" value="ECO:0007669"/>
    <property type="project" value="UniProtKB-KW"/>
</dbReference>
<proteinExistence type="predicted"/>
<accession>A0A939HB25</accession>
<evidence type="ECO:0000256" key="6">
    <source>
        <dbReference type="ARBA" id="ARBA00023004"/>
    </source>
</evidence>
<dbReference type="PANTHER" id="PTHR43034:SF2">
    <property type="entry name" value="ION-TRANSLOCATING OXIDOREDUCTASE COMPLEX SUBUNIT C"/>
    <property type="match status" value="1"/>
</dbReference>
<dbReference type="SUPFAM" id="SSF142019">
    <property type="entry name" value="Nqo1 FMN-binding domain-like"/>
    <property type="match status" value="1"/>
</dbReference>